<dbReference type="PROSITE" id="PS00211">
    <property type="entry name" value="ABC_TRANSPORTER_1"/>
    <property type="match status" value="1"/>
</dbReference>
<evidence type="ECO:0000256" key="10">
    <source>
        <dbReference type="SAM" id="Phobius"/>
    </source>
</evidence>
<comment type="caution">
    <text evidence="13">The sequence shown here is derived from an EMBL/GenBank/DDBJ whole genome shotgun (WGS) entry which is preliminary data.</text>
</comment>
<keyword evidence="6 13" id="KW-0067">ATP-binding</keyword>
<keyword evidence="7 10" id="KW-1133">Transmembrane helix</keyword>
<dbReference type="InterPro" id="IPR039421">
    <property type="entry name" value="Type_1_exporter"/>
</dbReference>
<comment type="similarity">
    <text evidence="9">Belongs to the ABC transporter superfamily. Siderophore-Fe(3+) uptake transporter (SIUT) (TC 3.A.1.21) family.</text>
</comment>
<evidence type="ECO:0000256" key="8">
    <source>
        <dbReference type="ARBA" id="ARBA00023136"/>
    </source>
</evidence>
<feature type="transmembrane region" description="Helical" evidence="10">
    <location>
        <begin position="268"/>
        <end position="288"/>
    </location>
</feature>
<dbReference type="GO" id="GO:0034040">
    <property type="term" value="F:ATPase-coupled lipid transmembrane transporter activity"/>
    <property type="evidence" value="ECO:0007669"/>
    <property type="project" value="TreeGrafter"/>
</dbReference>
<dbReference type="FunFam" id="3.40.50.300:FF:000221">
    <property type="entry name" value="Multidrug ABC transporter ATP-binding protein"/>
    <property type="match status" value="1"/>
</dbReference>
<dbReference type="InterPro" id="IPR027417">
    <property type="entry name" value="P-loop_NTPase"/>
</dbReference>
<dbReference type="InterPro" id="IPR003593">
    <property type="entry name" value="AAA+_ATPase"/>
</dbReference>
<protein>
    <submittedName>
        <fullName evidence="13">ABC transporter ATP-binding protein</fullName>
    </submittedName>
</protein>
<dbReference type="PANTHER" id="PTHR24221:SF397">
    <property type="entry name" value="ABC TRANSPORTER, ATP-BINDING TRANSMEMBRANE PROTEIN"/>
    <property type="match status" value="1"/>
</dbReference>
<organism evidence="13 14">
    <name type="scientific">Collinsella ihumii</name>
    <dbReference type="NCBI Taxonomy" id="1720204"/>
    <lineage>
        <taxon>Bacteria</taxon>
        <taxon>Bacillati</taxon>
        <taxon>Actinomycetota</taxon>
        <taxon>Coriobacteriia</taxon>
        <taxon>Coriobacteriales</taxon>
        <taxon>Coriobacteriaceae</taxon>
        <taxon>Collinsella</taxon>
    </lineage>
</organism>
<dbReference type="SUPFAM" id="SSF52540">
    <property type="entry name" value="P-loop containing nucleoside triphosphate hydrolases"/>
    <property type="match status" value="1"/>
</dbReference>
<keyword evidence="5" id="KW-0547">Nucleotide-binding</keyword>
<evidence type="ECO:0000256" key="6">
    <source>
        <dbReference type="ARBA" id="ARBA00022840"/>
    </source>
</evidence>
<dbReference type="Pfam" id="PF00005">
    <property type="entry name" value="ABC_tran"/>
    <property type="match status" value="1"/>
</dbReference>
<evidence type="ECO:0000256" key="3">
    <source>
        <dbReference type="ARBA" id="ARBA00022475"/>
    </source>
</evidence>
<dbReference type="PANTHER" id="PTHR24221">
    <property type="entry name" value="ATP-BINDING CASSETTE SUB-FAMILY B"/>
    <property type="match status" value="1"/>
</dbReference>
<dbReference type="PROSITE" id="PS50929">
    <property type="entry name" value="ABC_TM1F"/>
    <property type="match status" value="1"/>
</dbReference>
<evidence type="ECO:0000313" key="13">
    <source>
        <dbReference type="EMBL" id="MDN0069034.1"/>
    </source>
</evidence>
<keyword evidence="3" id="KW-1003">Cell membrane</keyword>
<dbReference type="GO" id="GO:0005524">
    <property type="term" value="F:ATP binding"/>
    <property type="evidence" value="ECO:0007669"/>
    <property type="project" value="UniProtKB-KW"/>
</dbReference>
<dbReference type="InterPro" id="IPR003439">
    <property type="entry name" value="ABC_transporter-like_ATP-bd"/>
</dbReference>
<dbReference type="InterPro" id="IPR011527">
    <property type="entry name" value="ABC1_TM_dom"/>
</dbReference>
<evidence type="ECO:0000256" key="1">
    <source>
        <dbReference type="ARBA" id="ARBA00004429"/>
    </source>
</evidence>
<dbReference type="InterPro" id="IPR017871">
    <property type="entry name" value="ABC_transporter-like_CS"/>
</dbReference>
<comment type="subcellular location">
    <subcellularLocation>
        <location evidence="1">Cell inner membrane</location>
        <topology evidence="1">Multi-pass membrane protein</topology>
    </subcellularLocation>
</comment>
<reference evidence="13" key="1">
    <citation type="submission" date="2023-06" db="EMBL/GenBank/DDBJ databases">
        <authorList>
            <person name="Zeman M."/>
            <person name="Kubasova T."/>
            <person name="Jahodarova E."/>
            <person name="Nykrynova M."/>
            <person name="Rychlik I."/>
        </authorList>
    </citation>
    <scope>NUCLEOTIDE SEQUENCE</scope>
    <source>
        <strain evidence="13">15_COKtk</strain>
    </source>
</reference>
<proteinExistence type="inferred from homology"/>
<dbReference type="GO" id="GO:0005886">
    <property type="term" value="C:plasma membrane"/>
    <property type="evidence" value="ECO:0007669"/>
    <property type="project" value="UniProtKB-SubCell"/>
</dbReference>
<dbReference type="GO" id="GO:0140359">
    <property type="term" value="F:ABC-type transporter activity"/>
    <property type="evidence" value="ECO:0007669"/>
    <property type="project" value="InterPro"/>
</dbReference>
<reference evidence="13" key="2">
    <citation type="submission" date="2023-08" db="EMBL/GenBank/DDBJ databases">
        <title>Identification and characterization of horizontal gene transfer across gut microbiota members of farm animals based on homology search.</title>
        <authorList>
            <person name="Schwarzerova J."/>
            <person name="Nykrynova M."/>
            <person name="Jureckova K."/>
            <person name="Cejkova D."/>
            <person name="Rychlik I."/>
        </authorList>
    </citation>
    <scope>NUCLEOTIDE SEQUENCE</scope>
    <source>
        <strain evidence="13">15_COKtk</strain>
    </source>
</reference>
<dbReference type="Gene3D" id="3.40.50.300">
    <property type="entry name" value="P-loop containing nucleotide triphosphate hydrolases"/>
    <property type="match status" value="1"/>
</dbReference>
<dbReference type="Proteomes" id="UP001168505">
    <property type="component" value="Unassembled WGS sequence"/>
</dbReference>
<evidence type="ECO:0000256" key="5">
    <source>
        <dbReference type="ARBA" id="ARBA00022741"/>
    </source>
</evidence>
<evidence type="ECO:0000256" key="9">
    <source>
        <dbReference type="ARBA" id="ARBA00023455"/>
    </source>
</evidence>
<evidence type="ECO:0000256" key="7">
    <source>
        <dbReference type="ARBA" id="ARBA00022989"/>
    </source>
</evidence>
<dbReference type="EMBL" id="JAUEIR010000004">
    <property type="protein sequence ID" value="MDN0069034.1"/>
    <property type="molecule type" value="Genomic_DNA"/>
</dbReference>
<dbReference type="GO" id="GO:0016887">
    <property type="term" value="F:ATP hydrolysis activity"/>
    <property type="evidence" value="ECO:0007669"/>
    <property type="project" value="InterPro"/>
</dbReference>
<keyword evidence="4 10" id="KW-0812">Transmembrane</keyword>
<dbReference type="Gene3D" id="1.20.1560.10">
    <property type="entry name" value="ABC transporter type 1, transmembrane domain"/>
    <property type="match status" value="1"/>
</dbReference>
<accession>A0AAW7JNU4</accession>
<dbReference type="PROSITE" id="PS50893">
    <property type="entry name" value="ABC_TRANSPORTER_2"/>
    <property type="match status" value="1"/>
</dbReference>
<evidence type="ECO:0000256" key="2">
    <source>
        <dbReference type="ARBA" id="ARBA00022448"/>
    </source>
</evidence>
<dbReference type="Pfam" id="PF00664">
    <property type="entry name" value="ABC_membrane"/>
    <property type="match status" value="1"/>
</dbReference>
<feature type="domain" description="ABC transmembrane type-1" evidence="12">
    <location>
        <begin position="31"/>
        <end position="283"/>
    </location>
</feature>
<sequence>MAHRKEDAGKETSWVARVIGFTGGGRWLIYLSMVLSALSSLCSFVPFIAVYLVVADVVAIYPDFAALDAARMAGFGWMAIAGVVGNIGLYLAALLCAHSAAFDAEYNLKLQMAEHLARIPLGRLEALGSGRVGKVMDESVGAIEGFLAHSLPDTVAAFTAPAAIAVLLFVFDWRFGLAAVACVVAAFGVEAAGFSNKAVTEKMRRHLVNQEHMTNATVEYVRGMPVVKTFGQTAESFGRLSAAVRAYTDLALDVALFWQSLMPAFTAIINNAYLFILPVGIILGAGLAGSDFRAFALDFIFYLLFVPSIAGALNKMMYISEDSMIIGAQLARIDELLGIDPLPAPRPEAVRAPERFDVELDCVSFAYGSGGEEGEGSGALALDRVSLAVPEGTTLAIVGPSGAGKSTVASLVARFWDVDAGAVRIGGVDVRDMDPDDLMGCVSMVFQGVHLFRTSMFENIRMARPDATREEVVEAARAAQADGFIRALPQGYDTVYGSAGVHLSGGEAQRVSIARAILADRPIVVLDEATAFSDPENEHLIQRAFERLMAGKTVIMIAHRLSTVVGADQIAVIDGGRVVERGCHGELLAAGGAYARMWERYTQALSWGIGSDVKSEGLDAPCVSADKEVV</sequence>
<evidence type="ECO:0000259" key="12">
    <source>
        <dbReference type="PROSITE" id="PS50929"/>
    </source>
</evidence>
<dbReference type="AlphaFoldDB" id="A0AAW7JNU4"/>
<feature type="domain" description="ABC transporter" evidence="11">
    <location>
        <begin position="358"/>
        <end position="600"/>
    </location>
</feature>
<keyword evidence="2" id="KW-0813">Transport</keyword>
<dbReference type="RefSeq" id="WP_289826934.1">
    <property type="nucleotide sequence ID" value="NZ_JAUEIR010000004.1"/>
</dbReference>
<evidence type="ECO:0000313" key="14">
    <source>
        <dbReference type="Proteomes" id="UP001168505"/>
    </source>
</evidence>
<evidence type="ECO:0000259" key="11">
    <source>
        <dbReference type="PROSITE" id="PS50893"/>
    </source>
</evidence>
<keyword evidence="8 10" id="KW-0472">Membrane</keyword>
<dbReference type="SMART" id="SM00382">
    <property type="entry name" value="AAA"/>
    <property type="match status" value="1"/>
</dbReference>
<feature type="transmembrane region" description="Helical" evidence="10">
    <location>
        <begin position="74"/>
        <end position="102"/>
    </location>
</feature>
<evidence type="ECO:0000256" key="4">
    <source>
        <dbReference type="ARBA" id="ARBA00022692"/>
    </source>
</evidence>
<dbReference type="SUPFAM" id="SSF90123">
    <property type="entry name" value="ABC transporter transmembrane region"/>
    <property type="match status" value="1"/>
</dbReference>
<feature type="transmembrane region" description="Helical" evidence="10">
    <location>
        <begin position="294"/>
        <end position="314"/>
    </location>
</feature>
<feature type="transmembrane region" description="Helical" evidence="10">
    <location>
        <begin position="154"/>
        <end position="171"/>
    </location>
</feature>
<feature type="transmembrane region" description="Helical" evidence="10">
    <location>
        <begin position="177"/>
        <end position="195"/>
    </location>
</feature>
<dbReference type="InterPro" id="IPR036640">
    <property type="entry name" value="ABC1_TM_sf"/>
</dbReference>
<name>A0AAW7JNU4_9ACTN</name>
<gene>
    <name evidence="13" type="ORF">QVN40_04870</name>
</gene>